<evidence type="ECO:0000313" key="3">
    <source>
        <dbReference type="Proteomes" id="UP000218334"/>
    </source>
</evidence>
<feature type="transmembrane region" description="Helical" evidence="1">
    <location>
        <begin position="40"/>
        <end position="59"/>
    </location>
</feature>
<keyword evidence="1" id="KW-1133">Transmembrane helix</keyword>
<keyword evidence="1" id="KW-0472">Membrane</keyword>
<dbReference type="Proteomes" id="UP000218334">
    <property type="component" value="Unassembled WGS sequence"/>
</dbReference>
<protein>
    <submittedName>
        <fullName evidence="2">Uncharacterized protein</fullName>
    </submittedName>
</protein>
<keyword evidence="1" id="KW-0812">Transmembrane</keyword>
<evidence type="ECO:0000313" key="2">
    <source>
        <dbReference type="EMBL" id="PBK60160.1"/>
    </source>
</evidence>
<reference evidence="3" key="1">
    <citation type="journal article" date="2017" name="Nat. Ecol. Evol.">
        <title>Genome expansion and lineage-specific genetic innovations in the forest pathogenic fungi Armillaria.</title>
        <authorList>
            <person name="Sipos G."/>
            <person name="Prasanna A.N."/>
            <person name="Walter M.C."/>
            <person name="O'Connor E."/>
            <person name="Balint B."/>
            <person name="Krizsan K."/>
            <person name="Kiss B."/>
            <person name="Hess J."/>
            <person name="Varga T."/>
            <person name="Slot J."/>
            <person name="Riley R."/>
            <person name="Boka B."/>
            <person name="Rigling D."/>
            <person name="Barry K."/>
            <person name="Lee J."/>
            <person name="Mihaltcheva S."/>
            <person name="LaButti K."/>
            <person name="Lipzen A."/>
            <person name="Waldron R."/>
            <person name="Moloney N.M."/>
            <person name="Sperisen C."/>
            <person name="Kredics L."/>
            <person name="Vagvoelgyi C."/>
            <person name="Patrignani A."/>
            <person name="Fitzpatrick D."/>
            <person name="Nagy I."/>
            <person name="Doyle S."/>
            <person name="Anderson J.B."/>
            <person name="Grigoriev I.V."/>
            <person name="Gueldener U."/>
            <person name="Muensterkoetter M."/>
            <person name="Nagy L.G."/>
        </authorList>
    </citation>
    <scope>NUCLEOTIDE SEQUENCE [LARGE SCALE GENOMIC DNA]</scope>
    <source>
        <strain evidence="3">28-4</strain>
    </source>
</reference>
<dbReference type="EMBL" id="KZ293491">
    <property type="protein sequence ID" value="PBK60160.1"/>
    <property type="molecule type" value="Genomic_DNA"/>
</dbReference>
<sequence>MTISWRQKEKKVPSLVYQGHRTGTDCCLLQVRNSTSSTSVLLSSLIINVVFSVVSEIILRNPFISRVCMTRGYSQ</sequence>
<name>A0A2H3ARB8_9AGAR</name>
<keyword evidence="3" id="KW-1185">Reference proteome</keyword>
<gene>
    <name evidence="2" type="ORF">ARMSODRAFT_735662</name>
</gene>
<proteinExistence type="predicted"/>
<dbReference type="AlphaFoldDB" id="A0A2H3ARB8"/>
<evidence type="ECO:0000256" key="1">
    <source>
        <dbReference type="SAM" id="Phobius"/>
    </source>
</evidence>
<accession>A0A2H3ARB8</accession>
<organism evidence="2 3">
    <name type="scientific">Armillaria solidipes</name>
    <dbReference type="NCBI Taxonomy" id="1076256"/>
    <lineage>
        <taxon>Eukaryota</taxon>
        <taxon>Fungi</taxon>
        <taxon>Dikarya</taxon>
        <taxon>Basidiomycota</taxon>
        <taxon>Agaricomycotina</taxon>
        <taxon>Agaricomycetes</taxon>
        <taxon>Agaricomycetidae</taxon>
        <taxon>Agaricales</taxon>
        <taxon>Marasmiineae</taxon>
        <taxon>Physalacriaceae</taxon>
        <taxon>Armillaria</taxon>
    </lineage>
</organism>